<feature type="transmembrane region" description="Helical" evidence="5">
    <location>
        <begin position="31"/>
        <end position="50"/>
    </location>
</feature>
<evidence type="ECO:0000313" key="8">
    <source>
        <dbReference type="Proteomes" id="UP000220034"/>
    </source>
</evidence>
<name>A0A2C9CUS1_9RHOB</name>
<dbReference type="PANTHER" id="PTHR30329">
    <property type="entry name" value="STATOR ELEMENT OF FLAGELLAR MOTOR COMPLEX"/>
    <property type="match status" value="1"/>
</dbReference>
<accession>A0A2C9CUS1</accession>
<dbReference type="InterPro" id="IPR036737">
    <property type="entry name" value="OmpA-like_sf"/>
</dbReference>
<dbReference type="Proteomes" id="UP000220034">
    <property type="component" value="Unassembled WGS sequence"/>
</dbReference>
<evidence type="ECO:0000256" key="1">
    <source>
        <dbReference type="ARBA" id="ARBA00004370"/>
    </source>
</evidence>
<dbReference type="OrthoDB" id="7170686at2"/>
<keyword evidence="5" id="KW-1133">Transmembrane helix</keyword>
<dbReference type="Gene3D" id="3.30.1330.60">
    <property type="entry name" value="OmpA-like domain"/>
    <property type="match status" value="1"/>
</dbReference>
<gene>
    <name evidence="7" type="ORF">SAMN06273572_107127</name>
</gene>
<keyword evidence="3 5" id="KW-0472">Membrane</keyword>
<dbReference type="InterPro" id="IPR025713">
    <property type="entry name" value="MotB-like_N_dom"/>
</dbReference>
<evidence type="ECO:0000256" key="2">
    <source>
        <dbReference type="ARBA" id="ARBA00022692"/>
    </source>
</evidence>
<evidence type="ECO:0000256" key="5">
    <source>
        <dbReference type="SAM" id="Phobius"/>
    </source>
</evidence>
<keyword evidence="8" id="KW-1185">Reference proteome</keyword>
<evidence type="ECO:0000256" key="4">
    <source>
        <dbReference type="SAM" id="MobiDB-lite"/>
    </source>
</evidence>
<dbReference type="InterPro" id="IPR050330">
    <property type="entry name" value="Bact_OuterMem_StrucFunc"/>
</dbReference>
<dbReference type="GO" id="GO:0016020">
    <property type="term" value="C:membrane"/>
    <property type="evidence" value="ECO:0007669"/>
    <property type="project" value="UniProtKB-SubCell"/>
</dbReference>
<dbReference type="PANTHER" id="PTHR30329:SF21">
    <property type="entry name" value="LIPOPROTEIN YIAD-RELATED"/>
    <property type="match status" value="1"/>
</dbReference>
<evidence type="ECO:0000313" key="7">
    <source>
        <dbReference type="EMBL" id="SOH95106.1"/>
    </source>
</evidence>
<reference evidence="8" key="1">
    <citation type="submission" date="2017-09" db="EMBL/GenBank/DDBJ databases">
        <authorList>
            <person name="Varghese N."/>
            <person name="Submissions S."/>
        </authorList>
    </citation>
    <scope>NUCLEOTIDE SEQUENCE [LARGE SCALE GENOMIC DNA]</scope>
    <source>
        <strain evidence="8">C7</strain>
    </source>
</reference>
<protein>
    <submittedName>
        <fullName evidence="7">Chemotaxis protein MotB</fullName>
    </submittedName>
</protein>
<evidence type="ECO:0000256" key="3">
    <source>
        <dbReference type="ARBA" id="ARBA00023136"/>
    </source>
</evidence>
<keyword evidence="2 5" id="KW-0812">Transmembrane</keyword>
<comment type="subcellular location">
    <subcellularLocation>
        <location evidence="1">Membrane</location>
    </subcellularLocation>
</comment>
<dbReference type="EMBL" id="OCTN01000007">
    <property type="protein sequence ID" value="SOH95106.1"/>
    <property type="molecule type" value="Genomic_DNA"/>
</dbReference>
<organism evidence="7 8">
    <name type="scientific">Pontivivens marinum</name>
    <dbReference type="NCBI Taxonomy" id="1690039"/>
    <lineage>
        <taxon>Bacteria</taxon>
        <taxon>Pseudomonadati</taxon>
        <taxon>Pseudomonadota</taxon>
        <taxon>Alphaproteobacteria</taxon>
        <taxon>Rhodobacterales</taxon>
        <taxon>Paracoccaceae</taxon>
        <taxon>Pontivivens</taxon>
    </lineage>
</organism>
<feature type="domain" description="Motility protein B-like N-terminal" evidence="6">
    <location>
        <begin position="16"/>
        <end position="67"/>
    </location>
</feature>
<dbReference type="Pfam" id="PF13677">
    <property type="entry name" value="MotB_plug"/>
    <property type="match status" value="1"/>
</dbReference>
<dbReference type="AlphaFoldDB" id="A0A2C9CUS1"/>
<feature type="region of interest" description="Disordered" evidence="4">
    <location>
        <begin position="98"/>
        <end position="120"/>
    </location>
</feature>
<proteinExistence type="predicted"/>
<evidence type="ECO:0000259" key="6">
    <source>
        <dbReference type="Pfam" id="PF13677"/>
    </source>
</evidence>
<sequence>MASNSGANRPIIIKRKKVIAGGGHHGGAWKVAYADFVTAMMAFFLLMWLLNATTEDQRVALATYFTPTISISNDSGGGDGALGGDTIYAEDVMAQTGTGATDTRPADAQAARGDTGSAPDENLMAGDAEFEIAEAIENALLASGGESNLANDLLKHIHTEVSDEGVVIDINGLSGAHLFADGSTRPTPRLAILLDMIASILPVVQNDIAIIAYRQDGVTPVSGTQRADAVAALLTRRNFPPARIERVTGHATHGDADVVSDLRPDDRVTLTILRN</sequence>
<dbReference type="RefSeq" id="WP_097931294.1">
    <property type="nucleotide sequence ID" value="NZ_OCTN01000007.1"/>
</dbReference>